<evidence type="ECO:0000313" key="2">
    <source>
        <dbReference type="Proteomes" id="UP001177670"/>
    </source>
</evidence>
<gene>
    <name evidence="1" type="ORF">K0M31_000127</name>
</gene>
<accession>A0AA40GCZ8</accession>
<dbReference type="Proteomes" id="UP001177670">
    <property type="component" value="Unassembled WGS sequence"/>
</dbReference>
<name>A0AA40GCZ8_9HYME</name>
<dbReference type="AlphaFoldDB" id="A0AA40GCZ8"/>
<organism evidence="1 2">
    <name type="scientific">Melipona bicolor</name>
    <dbReference type="NCBI Taxonomy" id="60889"/>
    <lineage>
        <taxon>Eukaryota</taxon>
        <taxon>Metazoa</taxon>
        <taxon>Ecdysozoa</taxon>
        <taxon>Arthropoda</taxon>
        <taxon>Hexapoda</taxon>
        <taxon>Insecta</taxon>
        <taxon>Pterygota</taxon>
        <taxon>Neoptera</taxon>
        <taxon>Endopterygota</taxon>
        <taxon>Hymenoptera</taxon>
        <taxon>Apocrita</taxon>
        <taxon>Aculeata</taxon>
        <taxon>Apoidea</taxon>
        <taxon>Anthophila</taxon>
        <taxon>Apidae</taxon>
        <taxon>Melipona</taxon>
    </lineage>
</organism>
<comment type="caution">
    <text evidence="1">The sequence shown here is derived from an EMBL/GenBank/DDBJ whole genome shotgun (WGS) entry which is preliminary data.</text>
</comment>
<dbReference type="EMBL" id="JAHYIQ010000001">
    <property type="protein sequence ID" value="KAK1135541.1"/>
    <property type="molecule type" value="Genomic_DNA"/>
</dbReference>
<sequence length="86" mass="9890">MMLQEHGEKPGFREAFSDIKFRGMREKRRVESETTGSETRAEVYTVSTLEQRLEKILGEKHATHITQPIAPIVVVDLCSESFVRQI</sequence>
<reference evidence="1" key="1">
    <citation type="submission" date="2021-10" db="EMBL/GenBank/DDBJ databases">
        <title>Melipona bicolor Genome sequencing and assembly.</title>
        <authorList>
            <person name="Araujo N.S."/>
            <person name="Arias M.C."/>
        </authorList>
    </citation>
    <scope>NUCLEOTIDE SEQUENCE</scope>
    <source>
        <strain evidence="1">USP_2M_L1-L4_2017</strain>
        <tissue evidence="1">Whole body</tissue>
    </source>
</reference>
<protein>
    <submittedName>
        <fullName evidence="1">Uncharacterized protein</fullName>
    </submittedName>
</protein>
<proteinExistence type="predicted"/>
<keyword evidence="2" id="KW-1185">Reference proteome</keyword>
<evidence type="ECO:0000313" key="1">
    <source>
        <dbReference type="EMBL" id="KAK1135541.1"/>
    </source>
</evidence>